<name>A0A8H6HIS1_9AGAR</name>
<dbReference type="Proteomes" id="UP000521943">
    <property type="component" value="Unassembled WGS sequence"/>
</dbReference>
<feature type="region of interest" description="Disordered" evidence="1">
    <location>
        <begin position="69"/>
        <end position="93"/>
    </location>
</feature>
<feature type="compositionally biased region" description="Basic and acidic residues" evidence="1">
    <location>
        <begin position="72"/>
        <end position="87"/>
    </location>
</feature>
<dbReference type="EMBL" id="JACGCI010000084">
    <property type="protein sequence ID" value="KAF6747161.1"/>
    <property type="molecule type" value="Genomic_DNA"/>
</dbReference>
<comment type="caution">
    <text evidence="2">The sequence shown here is derived from an EMBL/GenBank/DDBJ whole genome shotgun (WGS) entry which is preliminary data.</text>
</comment>
<dbReference type="OrthoDB" id="3062474at2759"/>
<evidence type="ECO:0000313" key="2">
    <source>
        <dbReference type="EMBL" id="KAF6747161.1"/>
    </source>
</evidence>
<proteinExistence type="predicted"/>
<reference evidence="2 3" key="1">
    <citation type="submission" date="2020-07" db="EMBL/GenBank/DDBJ databases">
        <title>Comparative genomics of pyrophilous fungi reveals a link between fire events and developmental genes.</title>
        <authorList>
            <consortium name="DOE Joint Genome Institute"/>
            <person name="Steindorff A.S."/>
            <person name="Carver A."/>
            <person name="Calhoun S."/>
            <person name="Stillman K."/>
            <person name="Liu H."/>
            <person name="Lipzen A."/>
            <person name="Pangilinan J."/>
            <person name="Labutti K."/>
            <person name="Bruns T.D."/>
            <person name="Grigoriev I.V."/>
        </authorList>
    </citation>
    <scope>NUCLEOTIDE SEQUENCE [LARGE SCALE GENOMIC DNA]</scope>
    <source>
        <strain evidence="2 3">CBS 144469</strain>
    </source>
</reference>
<accession>A0A8H6HIS1</accession>
<sequence>MGPSTTSTIDRYPSDAHDSYGDLDLEHTDVAQAEWRNDAAEHANYLEHLEHAHATNIFDDFYKNLGPPWPVDRNDDQDTSSLEHADPSSRSPSPAVTFSHFGACTCEACSEIAASSTFYPPEVRAQKLEAYEKWRQKEIKEILEAKKRRVGKCITYLELRRARAMIVVADMLELTEAEMGDWDVSSMGDWREKHEAEAGRWMTHEYYEPMYM</sequence>
<feature type="region of interest" description="Disordered" evidence="1">
    <location>
        <begin position="1"/>
        <end position="20"/>
    </location>
</feature>
<evidence type="ECO:0000313" key="3">
    <source>
        <dbReference type="Proteomes" id="UP000521943"/>
    </source>
</evidence>
<evidence type="ECO:0000256" key="1">
    <source>
        <dbReference type="SAM" id="MobiDB-lite"/>
    </source>
</evidence>
<keyword evidence="3" id="KW-1185">Reference proteome</keyword>
<dbReference type="AlphaFoldDB" id="A0A8H6HIS1"/>
<gene>
    <name evidence="2" type="ORF">DFP72DRAFT_920705</name>
</gene>
<organism evidence="2 3">
    <name type="scientific">Ephemerocybe angulata</name>
    <dbReference type="NCBI Taxonomy" id="980116"/>
    <lineage>
        <taxon>Eukaryota</taxon>
        <taxon>Fungi</taxon>
        <taxon>Dikarya</taxon>
        <taxon>Basidiomycota</taxon>
        <taxon>Agaricomycotina</taxon>
        <taxon>Agaricomycetes</taxon>
        <taxon>Agaricomycetidae</taxon>
        <taxon>Agaricales</taxon>
        <taxon>Agaricineae</taxon>
        <taxon>Psathyrellaceae</taxon>
        <taxon>Ephemerocybe</taxon>
    </lineage>
</organism>
<protein>
    <submittedName>
        <fullName evidence="2">Uncharacterized protein</fullName>
    </submittedName>
</protein>